<name>A0ABY9JR01_9BACI</name>
<reference evidence="2 3" key="1">
    <citation type="submission" date="2023-06" db="EMBL/GenBank/DDBJ databases">
        <title>Five Gram-positive bacteria isolated from mangrove sediments in Shenzhen, Guangdong, China.</title>
        <authorList>
            <person name="Yu S."/>
            <person name="Zheng W."/>
            <person name="Huang Y."/>
        </authorList>
    </citation>
    <scope>NUCLEOTIDE SEQUENCE [LARGE SCALE GENOMIC DNA]</scope>
    <source>
        <strain evidence="2 3">SaN35-3</strain>
    </source>
</reference>
<dbReference type="Proteomes" id="UP001197974">
    <property type="component" value="Chromosome"/>
</dbReference>
<protein>
    <submittedName>
        <fullName evidence="2">Uncharacterized protein</fullName>
    </submittedName>
</protein>
<evidence type="ECO:0000313" key="2">
    <source>
        <dbReference type="EMBL" id="WLR41829.1"/>
    </source>
</evidence>
<sequence>MVENKKMFFSSIITLTLSIILGIYFMFPENKTYKATMIFMSNPVRNQDGFILLGVIGSILFIASLILLVKSTKKYHFIAFILVIVLYVFIPKLIIGGYQETLATGIHAISYDGNGSCDFEKGNEFLLKGQCEFVLHNRSNEEISFELEFLDSFFCGRRREKGVTHE</sequence>
<feature type="transmembrane region" description="Helical" evidence="1">
    <location>
        <begin position="6"/>
        <end position="27"/>
    </location>
</feature>
<gene>
    <name evidence="2" type="ORF">LC087_13390</name>
</gene>
<organism evidence="2 3">
    <name type="scientific">Bacillus carboniphilus</name>
    <dbReference type="NCBI Taxonomy" id="86663"/>
    <lineage>
        <taxon>Bacteria</taxon>
        <taxon>Bacillati</taxon>
        <taxon>Bacillota</taxon>
        <taxon>Bacilli</taxon>
        <taxon>Bacillales</taxon>
        <taxon>Bacillaceae</taxon>
        <taxon>Bacillus</taxon>
    </lineage>
</organism>
<accession>A0ABY9JR01</accession>
<keyword evidence="3" id="KW-1185">Reference proteome</keyword>
<feature type="transmembrane region" description="Helical" evidence="1">
    <location>
        <begin position="48"/>
        <end position="69"/>
    </location>
</feature>
<keyword evidence="1" id="KW-1133">Transmembrane helix</keyword>
<proteinExistence type="predicted"/>
<feature type="transmembrane region" description="Helical" evidence="1">
    <location>
        <begin position="75"/>
        <end position="95"/>
    </location>
</feature>
<dbReference type="RefSeq" id="WP_306019644.1">
    <property type="nucleotide sequence ID" value="NZ_CP129013.1"/>
</dbReference>
<dbReference type="EMBL" id="CP129013">
    <property type="protein sequence ID" value="WLR41829.1"/>
    <property type="molecule type" value="Genomic_DNA"/>
</dbReference>
<keyword evidence="1" id="KW-0472">Membrane</keyword>
<evidence type="ECO:0000256" key="1">
    <source>
        <dbReference type="SAM" id="Phobius"/>
    </source>
</evidence>
<evidence type="ECO:0000313" key="3">
    <source>
        <dbReference type="Proteomes" id="UP001197974"/>
    </source>
</evidence>
<keyword evidence="1" id="KW-0812">Transmembrane</keyword>